<name>A0ABQ8JMJ1_DERPT</name>
<gene>
    <name evidence="1" type="ORF">DERP_005273</name>
</gene>
<proteinExistence type="predicted"/>
<evidence type="ECO:0000313" key="2">
    <source>
        <dbReference type="Proteomes" id="UP000887458"/>
    </source>
</evidence>
<accession>A0ABQ8JMJ1</accession>
<protein>
    <submittedName>
        <fullName evidence="1">Uncharacterized protein</fullName>
    </submittedName>
</protein>
<keyword evidence="2" id="KW-1185">Reference proteome</keyword>
<evidence type="ECO:0000313" key="1">
    <source>
        <dbReference type="EMBL" id="KAH9423692.1"/>
    </source>
</evidence>
<reference evidence="1 2" key="1">
    <citation type="journal article" date="2018" name="J. Allergy Clin. Immunol.">
        <title>High-quality assembly of Dermatophagoides pteronyssinus genome and transcriptome reveals a wide range of novel allergens.</title>
        <authorList>
            <person name="Liu X.Y."/>
            <person name="Yang K.Y."/>
            <person name="Wang M.Q."/>
            <person name="Kwok J.S."/>
            <person name="Zeng X."/>
            <person name="Yang Z."/>
            <person name="Xiao X.J."/>
            <person name="Lau C.P."/>
            <person name="Li Y."/>
            <person name="Huang Z.M."/>
            <person name="Ba J.G."/>
            <person name="Yim A.K."/>
            <person name="Ouyang C.Y."/>
            <person name="Ngai S.M."/>
            <person name="Chan T.F."/>
            <person name="Leung E.L."/>
            <person name="Liu L."/>
            <person name="Liu Z.G."/>
            <person name="Tsui S.K."/>
        </authorList>
    </citation>
    <scope>NUCLEOTIDE SEQUENCE [LARGE SCALE GENOMIC DNA]</scope>
    <source>
        <strain evidence="1">Derp</strain>
    </source>
</reference>
<organism evidence="1 2">
    <name type="scientific">Dermatophagoides pteronyssinus</name>
    <name type="common">European house dust mite</name>
    <dbReference type="NCBI Taxonomy" id="6956"/>
    <lineage>
        <taxon>Eukaryota</taxon>
        <taxon>Metazoa</taxon>
        <taxon>Ecdysozoa</taxon>
        <taxon>Arthropoda</taxon>
        <taxon>Chelicerata</taxon>
        <taxon>Arachnida</taxon>
        <taxon>Acari</taxon>
        <taxon>Acariformes</taxon>
        <taxon>Sarcoptiformes</taxon>
        <taxon>Astigmata</taxon>
        <taxon>Psoroptidia</taxon>
        <taxon>Analgoidea</taxon>
        <taxon>Pyroglyphidae</taxon>
        <taxon>Dermatophagoidinae</taxon>
        <taxon>Dermatophagoides</taxon>
    </lineage>
</organism>
<dbReference type="Proteomes" id="UP000887458">
    <property type="component" value="Unassembled WGS sequence"/>
</dbReference>
<comment type="caution">
    <text evidence="1">The sequence shown here is derived from an EMBL/GenBank/DDBJ whole genome shotgun (WGS) entry which is preliminary data.</text>
</comment>
<dbReference type="EMBL" id="NJHN03000031">
    <property type="protein sequence ID" value="KAH9423692.1"/>
    <property type="molecule type" value="Genomic_DNA"/>
</dbReference>
<sequence>MKNITILKDSIGIGVVDDNVDDGGGGGEESISVVVDDGNVGCVMTAIFTSDEINSTTDDNRTVLWQQNYDHQKKKMATDGHRKKLN</sequence>
<reference evidence="1 2" key="2">
    <citation type="journal article" date="2022" name="Mol. Biol. Evol.">
        <title>Comparative Genomics Reveals Insights into the Divergent Evolution of Astigmatic Mites and Household Pest Adaptations.</title>
        <authorList>
            <person name="Xiong Q."/>
            <person name="Wan A.T."/>
            <person name="Liu X."/>
            <person name="Fung C.S."/>
            <person name="Xiao X."/>
            <person name="Malainual N."/>
            <person name="Hou J."/>
            <person name="Wang L."/>
            <person name="Wang M."/>
            <person name="Yang K.Y."/>
            <person name="Cui Y."/>
            <person name="Leung E.L."/>
            <person name="Nong W."/>
            <person name="Shin S.K."/>
            <person name="Au S.W."/>
            <person name="Jeong K.Y."/>
            <person name="Chew F.T."/>
            <person name="Hui J.H."/>
            <person name="Leung T.F."/>
            <person name="Tungtrongchitr A."/>
            <person name="Zhong N."/>
            <person name="Liu Z."/>
            <person name="Tsui S.K."/>
        </authorList>
    </citation>
    <scope>NUCLEOTIDE SEQUENCE [LARGE SCALE GENOMIC DNA]</scope>
    <source>
        <strain evidence="1">Derp</strain>
    </source>
</reference>